<dbReference type="Pfam" id="PF11249">
    <property type="entry name" value="DUF3047"/>
    <property type="match status" value="1"/>
</dbReference>
<keyword evidence="1" id="KW-0732">Signal</keyword>
<evidence type="ECO:0000313" key="3">
    <source>
        <dbReference type="Proteomes" id="UP000094472"/>
    </source>
</evidence>
<reference evidence="2 3" key="1">
    <citation type="journal article" date="2016" name="Environ. Microbiol.">
        <title>New Methyloceanibacter diversity from North Sea sediments includes methanotroph containing solely the soluble methane monooxygenase.</title>
        <authorList>
            <person name="Vekeman B."/>
            <person name="Kerckhof F.M."/>
            <person name="Cremers G."/>
            <person name="de Vos P."/>
            <person name="Vandamme P."/>
            <person name="Boon N."/>
            <person name="Op den Camp H.J."/>
            <person name="Heylen K."/>
        </authorList>
    </citation>
    <scope>NUCLEOTIDE SEQUENCE [LARGE SCALE GENOMIC DNA]</scope>
    <source>
        <strain evidence="2 3">R-67175</strain>
    </source>
</reference>
<dbReference type="EMBL" id="LPWF01000026">
    <property type="protein sequence ID" value="ODR97299.1"/>
    <property type="molecule type" value="Genomic_DNA"/>
</dbReference>
<dbReference type="InterPro" id="IPR021409">
    <property type="entry name" value="DUF3047"/>
</dbReference>
<proteinExistence type="predicted"/>
<name>A0A1E3VUV8_9HYPH</name>
<gene>
    <name evidence="2" type="ORF">AUC69_11725</name>
</gene>
<accession>A0A1E3VUV8</accession>
<evidence type="ECO:0008006" key="4">
    <source>
        <dbReference type="Google" id="ProtNLM"/>
    </source>
</evidence>
<comment type="caution">
    <text evidence="2">The sequence shown here is derived from an EMBL/GenBank/DDBJ whole genome shotgun (WGS) entry which is preliminary data.</text>
</comment>
<dbReference type="AlphaFoldDB" id="A0A1E3VUV8"/>
<sequence length="224" mass="24044">MRQFRLFAITASAALVVCGLALAKGPGMAGGVAFTFGPDLVASDWHYMGFPWRAGAAFKASSADAVTVETKAGVGILWHAVPLEVSGARKARWRWRVTQGVGPTDLTKKGGDDRPLALYFAFADEDVPVMGDLTELLKRGQGHLLIYVWGGTEKPGTVLPLPYFDGRGRTVVKRPADTRAGIWFNEAVDVRGDFRRAFGRAPGRLVAVAVSTDATTPAVRMSPQ</sequence>
<feature type="signal peptide" evidence="1">
    <location>
        <begin position="1"/>
        <end position="23"/>
    </location>
</feature>
<dbReference type="Proteomes" id="UP000094472">
    <property type="component" value="Unassembled WGS sequence"/>
</dbReference>
<organism evidence="2 3">
    <name type="scientific">Methyloceanibacter superfactus</name>
    <dbReference type="NCBI Taxonomy" id="1774969"/>
    <lineage>
        <taxon>Bacteria</taxon>
        <taxon>Pseudomonadati</taxon>
        <taxon>Pseudomonadota</taxon>
        <taxon>Alphaproteobacteria</taxon>
        <taxon>Hyphomicrobiales</taxon>
        <taxon>Hyphomicrobiaceae</taxon>
        <taxon>Methyloceanibacter</taxon>
    </lineage>
</organism>
<protein>
    <recommendedName>
        <fullName evidence="4">DUF3047 domain-containing protein</fullName>
    </recommendedName>
</protein>
<evidence type="ECO:0000313" key="2">
    <source>
        <dbReference type="EMBL" id="ODR97299.1"/>
    </source>
</evidence>
<dbReference type="STRING" id="1774969.AUC69_11725"/>
<feature type="chain" id="PRO_5009138600" description="DUF3047 domain-containing protein" evidence="1">
    <location>
        <begin position="24"/>
        <end position="224"/>
    </location>
</feature>
<evidence type="ECO:0000256" key="1">
    <source>
        <dbReference type="SAM" id="SignalP"/>
    </source>
</evidence>
<keyword evidence="3" id="KW-1185">Reference proteome</keyword>